<dbReference type="EMBL" id="PYAW01000001">
    <property type="protein sequence ID" value="PSL49611.1"/>
    <property type="molecule type" value="Genomic_DNA"/>
</dbReference>
<dbReference type="RefSeq" id="WP_158266927.1">
    <property type="nucleotide sequence ID" value="NZ_PYAW01000001.1"/>
</dbReference>
<evidence type="ECO:0000313" key="1">
    <source>
        <dbReference type="EMBL" id="PSL49611.1"/>
    </source>
</evidence>
<organism evidence="1 2">
    <name type="scientific">Chitinophaga niastensis</name>
    <dbReference type="NCBI Taxonomy" id="536980"/>
    <lineage>
        <taxon>Bacteria</taxon>
        <taxon>Pseudomonadati</taxon>
        <taxon>Bacteroidota</taxon>
        <taxon>Chitinophagia</taxon>
        <taxon>Chitinophagales</taxon>
        <taxon>Chitinophagaceae</taxon>
        <taxon>Chitinophaga</taxon>
    </lineage>
</organism>
<protein>
    <submittedName>
        <fullName evidence="1">Uncharacterized protein</fullName>
    </submittedName>
</protein>
<reference evidence="1 2" key="1">
    <citation type="submission" date="2018-03" db="EMBL/GenBank/DDBJ databases">
        <title>Genomic Encyclopedia of Archaeal and Bacterial Type Strains, Phase II (KMG-II): from individual species to whole genera.</title>
        <authorList>
            <person name="Goeker M."/>
        </authorList>
    </citation>
    <scope>NUCLEOTIDE SEQUENCE [LARGE SCALE GENOMIC DNA]</scope>
    <source>
        <strain evidence="1 2">DSM 24859</strain>
    </source>
</reference>
<name>A0A2P8HTP9_CHINA</name>
<accession>A0A2P8HTP9</accession>
<proteinExistence type="predicted"/>
<dbReference type="AlphaFoldDB" id="A0A2P8HTP9"/>
<keyword evidence="2" id="KW-1185">Reference proteome</keyword>
<dbReference type="Proteomes" id="UP000240971">
    <property type="component" value="Unassembled WGS sequence"/>
</dbReference>
<sequence>MKYIGHVQQTGVLKNTLSRERLYGADVYLLSGLSPELPVLLQKALSEKQQSYRGIGK</sequence>
<comment type="caution">
    <text evidence="1">The sequence shown here is derived from an EMBL/GenBank/DDBJ whole genome shotgun (WGS) entry which is preliminary data.</text>
</comment>
<gene>
    <name evidence="1" type="ORF">CLV51_101946</name>
</gene>
<evidence type="ECO:0000313" key="2">
    <source>
        <dbReference type="Proteomes" id="UP000240971"/>
    </source>
</evidence>